<dbReference type="SUPFAM" id="SSF51430">
    <property type="entry name" value="NAD(P)-linked oxidoreductase"/>
    <property type="match status" value="1"/>
</dbReference>
<feature type="domain" description="NADP-dependent oxidoreductase" evidence="1">
    <location>
        <begin position="20"/>
        <end position="303"/>
    </location>
</feature>
<dbReference type="CDD" id="cd19090">
    <property type="entry name" value="AKR_AKR15A-like"/>
    <property type="match status" value="1"/>
</dbReference>
<dbReference type="GO" id="GO:0047834">
    <property type="term" value="F:D-threo-aldose 1-dehydrogenase activity"/>
    <property type="evidence" value="ECO:0007669"/>
    <property type="project" value="UniProtKB-EC"/>
</dbReference>
<name>A0A852ZDC6_9ACTN</name>
<dbReference type="RefSeq" id="WP_179788573.1">
    <property type="nucleotide sequence ID" value="NZ_BAAARR010000016.1"/>
</dbReference>
<dbReference type="Proteomes" id="UP000579605">
    <property type="component" value="Unassembled WGS sequence"/>
</dbReference>
<dbReference type="EC" id="1.1.1.122" evidence="2"/>
<evidence type="ECO:0000259" key="1">
    <source>
        <dbReference type="Pfam" id="PF00248"/>
    </source>
</evidence>
<dbReference type="GO" id="GO:0005829">
    <property type="term" value="C:cytosol"/>
    <property type="evidence" value="ECO:0007669"/>
    <property type="project" value="TreeGrafter"/>
</dbReference>
<protein>
    <submittedName>
        <fullName evidence="2">D-threo-aldose 1-dehydrogenase</fullName>
        <ecNumber evidence="2">1.1.1.122</ecNumber>
    </submittedName>
</protein>
<sequence>MSEETLSLRPLGRTGLFVSPICAGGAPLGNLPEAFGEVSEEQAAATVRTLLESPVNFLDTAAAYGDSEGRIGSVLRERGGLPAGFVLATKAGQDPETGRFDADVVRRSVERSLSLLGLERLQIVYLHSPDVMPFATAMEAKGPVQGLIGLRDEGLVGHVGVAGSGDVDAMIQYVRTGIFDVAITHNRYTLLDQSATPLLDMAADEGVAVLNAAPYQAGILATGPGPAARWRYGAAPAAIQERARRLQNVCQRFGVPLAAAALQFSLRDQRIAATIVGMDRAELVNETVCLARLQLPDEIWHELAMASVA</sequence>
<keyword evidence="2" id="KW-0560">Oxidoreductase</keyword>
<evidence type="ECO:0000313" key="2">
    <source>
        <dbReference type="EMBL" id="NYH90894.1"/>
    </source>
</evidence>
<dbReference type="InterPro" id="IPR023210">
    <property type="entry name" value="NADP_OxRdtase_dom"/>
</dbReference>
<dbReference type="Pfam" id="PF00248">
    <property type="entry name" value="Aldo_ket_red"/>
    <property type="match status" value="1"/>
</dbReference>
<dbReference type="Gene3D" id="3.20.20.100">
    <property type="entry name" value="NADP-dependent oxidoreductase domain"/>
    <property type="match status" value="1"/>
</dbReference>
<accession>A0A852ZDC6</accession>
<dbReference type="PANTHER" id="PTHR42686:SF1">
    <property type="entry name" value="GH17980P-RELATED"/>
    <property type="match status" value="1"/>
</dbReference>
<keyword evidence="3" id="KW-1185">Reference proteome</keyword>
<dbReference type="InterPro" id="IPR020471">
    <property type="entry name" value="AKR"/>
</dbReference>
<gene>
    <name evidence="2" type="ORF">F4554_003532</name>
</gene>
<organism evidence="2 3">
    <name type="scientific">Actinopolymorpha rutila</name>
    <dbReference type="NCBI Taxonomy" id="446787"/>
    <lineage>
        <taxon>Bacteria</taxon>
        <taxon>Bacillati</taxon>
        <taxon>Actinomycetota</taxon>
        <taxon>Actinomycetes</taxon>
        <taxon>Propionibacteriales</taxon>
        <taxon>Actinopolymorphaceae</taxon>
        <taxon>Actinopolymorpha</taxon>
    </lineage>
</organism>
<evidence type="ECO:0000313" key="3">
    <source>
        <dbReference type="Proteomes" id="UP000579605"/>
    </source>
</evidence>
<proteinExistence type="predicted"/>
<comment type="caution">
    <text evidence="2">The sequence shown here is derived from an EMBL/GenBank/DDBJ whole genome shotgun (WGS) entry which is preliminary data.</text>
</comment>
<dbReference type="PANTHER" id="PTHR42686">
    <property type="entry name" value="GH17980P-RELATED"/>
    <property type="match status" value="1"/>
</dbReference>
<dbReference type="EMBL" id="JACBZH010000001">
    <property type="protein sequence ID" value="NYH90894.1"/>
    <property type="molecule type" value="Genomic_DNA"/>
</dbReference>
<dbReference type="AlphaFoldDB" id="A0A852ZDC6"/>
<reference evidence="2 3" key="1">
    <citation type="submission" date="2020-07" db="EMBL/GenBank/DDBJ databases">
        <title>Sequencing the genomes of 1000 actinobacteria strains.</title>
        <authorList>
            <person name="Klenk H.-P."/>
        </authorList>
    </citation>
    <scope>NUCLEOTIDE SEQUENCE [LARGE SCALE GENOMIC DNA]</scope>
    <source>
        <strain evidence="2 3">DSM 18448</strain>
    </source>
</reference>
<dbReference type="InterPro" id="IPR036812">
    <property type="entry name" value="NAD(P)_OxRdtase_dom_sf"/>
</dbReference>